<evidence type="ECO:0000313" key="3">
    <source>
        <dbReference type="Proteomes" id="UP000252582"/>
    </source>
</evidence>
<feature type="region of interest" description="Disordered" evidence="1">
    <location>
        <begin position="1"/>
        <end position="21"/>
    </location>
</feature>
<dbReference type="EMBL" id="QPIX01000009">
    <property type="protein sequence ID" value="RCW21967.1"/>
    <property type="molecule type" value="Genomic_DNA"/>
</dbReference>
<gene>
    <name evidence="2" type="ORF">DFR48_10978</name>
</gene>
<evidence type="ECO:0000256" key="1">
    <source>
        <dbReference type="SAM" id="MobiDB-lite"/>
    </source>
</evidence>
<keyword evidence="3" id="KW-1185">Reference proteome</keyword>
<dbReference type="Proteomes" id="UP000252582">
    <property type="component" value="Unassembled WGS sequence"/>
</dbReference>
<protein>
    <submittedName>
        <fullName evidence="2">Uncharacterized protein DUF3445</fullName>
    </submittedName>
</protein>
<name>A0A6I7HIX0_9HYPH</name>
<dbReference type="AlphaFoldDB" id="A0A6I7HIX0"/>
<dbReference type="RefSeq" id="WP_114364236.1">
    <property type="nucleotide sequence ID" value="NZ_QPIX01000009.1"/>
</dbReference>
<organism evidence="2 3">
    <name type="scientific">Ciceribacter lividus</name>
    <dbReference type="NCBI Taxonomy" id="1197950"/>
    <lineage>
        <taxon>Bacteria</taxon>
        <taxon>Pseudomonadati</taxon>
        <taxon>Pseudomonadota</taxon>
        <taxon>Alphaproteobacteria</taxon>
        <taxon>Hyphomicrobiales</taxon>
        <taxon>Rhizobiaceae</taxon>
        <taxon>Ciceribacter</taxon>
    </lineage>
</organism>
<reference evidence="2 3" key="1">
    <citation type="submission" date="2018-07" db="EMBL/GenBank/DDBJ databases">
        <title>Genomic Encyclopedia of Type Strains, Phase IV (KMG-IV): sequencing the most valuable type-strain genomes for metagenomic binning, comparative biology and taxonomic classification.</title>
        <authorList>
            <person name="Goeker M."/>
        </authorList>
    </citation>
    <scope>NUCLEOTIDE SEQUENCE [LARGE SCALE GENOMIC DNA]</scope>
    <source>
        <strain evidence="2 3">DSM 25528</strain>
    </source>
</reference>
<dbReference type="Pfam" id="PF11927">
    <property type="entry name" value="HODM_asu-like"/>
    <property type="match status" value="1"/>
</dbReference>
<evidence type="ECO:0000313" key="2">
    <source>
        <dbReference type="EMBL" id="RCW21967.1"/>
    </source>
</evidence>
<proteinExistence type="predicted"/>
<dbReference type="InterPro" id="IPR021848">
    <property type="entry name" value="HODM_asu-like"/>
</dbReference>
<accession>A0A6I7HIX0</accession>
<sequence>MDVTTTTPARPPRTPYDGSSAPFTIGLRPLELRRWLEPDEELAGELAEKRRLFGLYGDDIFMEAPDSRPGQQECLDLLSDYLQREQAHLYRRSGNVMHMAGHSTDLSDAAMPPLLRAGFMVQDDLVLMRRRENGWQIAAAHLSFPSSWSLKEKFARPMEEVHAAVPGFQAGTRNATLVNRIFDSLHPDQPAERFNWSINWRHALFHPQTAKLPVEPSSASVAADRAIVRVERQTLRKLPVSGDIVFTIRIYLDPIHAFAVHPAGAELAAKLAGQLEALTEAQVNYKGLAEKRNELVSCLRSGLFAGNPGDEGAA</sequence>
<comment type="caution">
    <text evidence="2">The sequence shown here is derived from an EMBL/GenBank/DDBJ whole genome shotgun (WGS) entry which is preliminary data.</text>
</comment>